<evidence type="ECO:0000313" key="4">
    <source>
        <dbReference type="Proteomes" id="UP000682403"/>
    </source>
</evidence>
<sequence>MENRKIGKSSVSAIGLGLMGMSDLYGAADRNESIATIHEALEKGITLMDTGDFYGTGHNELLLREALEGKKRENAFIAVKTGVLRSPDGGWIGMNNRPEVIKNNLAHTLQKLGTNYIDLYQPARVDPSVPIEETVGAIADMVKAGYVKHIGLSEANAETIRRAHKVHPISWLQIEYSLFSRGIEKEILPTLRELGISLSAYGVLSRGLLSGKWSKDRQGAPDFRSFAPRFMGENLDKNLALVEKLREIAEEKQANVAQLAIAWVLSKGEDVIPLIGARKCSQLQDAFGALNLELTEADLARIEEAVPAEAVAGTRYAAEQMSMLGVE</sequence>
<dbReference type="RefSeq" id="WP_211561863.1">
    <property type="nucleotide sequence ID" value="NZ_JAGVRK010000001.1"/>
</dbReference>
<protein>
    <submittedName>
        <fullName evidence="3">Aldo/keto reductase</fullName>
    </submittedName>
</protein>
<dbReference type="InterPro" id="IPR050791">
    <property type="entry name" value="Aldo-Keto_reductase"/>
</dbReference>
<proteinExistence type="predicted"/>
<comment type="caution">
    <text evidence="3">The sequence shown here is derived from an EMBL/GenBank/DDBJ whole genome shotgun (WGS) entry which is preliminary data.</text>
</comment>
<evidence type="ECO:0000256" key="1">
    <source>
        <dbReference type="ARBA" id="ARBA00023002"/>
    </source>
</evidence>
<evidence type="ECO:0000313" key="3">
    <source>
        <dbReference type="EMBL" id="MBS2971021.1"/>
    </source>
</evidence>
<dbReference type="Pfam" id="PF00248">
    <property type="entry name" value="Aldo_ket_red"/>
    <property type="match status" value="1"/>
</dbReference>
<dbReference type="SUPFAM" id="SSF51430">
    <property type="entry name" value="NAD(P)-linked oxidoreductase"/>
    <property type="match status" value="1"/>
</dbReference>
<dbReference type="InterPro" id="IPR023210">
    <property type="entry name" value="NADP_OxRdtase_dom"/>
</dbReference>
<organism evidence="3 4">
    <name type="scientific">Metabacillus flavus</name>
    <dbReference type="NCBI Taxonomy" id="2823519"/>
    <lineage>
        <taxon>Bacteria</taxon>
        <taxon>Bacillati</taxon>
        <taxon>Bacillota</taxon>
        <taxon>Bacilli</taxon>
        <taxon>Bacillales</taxon>
        <taxon>Bacillaceae</taxon>
        <taxon>Metabacillus</taxon>
    </lineage>
</organism>
<feature type="domain" description="NADP-dependent oxidoreductase" evidence="2">
    <location>
        <begin position="13"/>
        <end position="305"/>
    </location>
</feature>
<dbReference type="EMBL" id="JAGVRK010000001">
    <property type="protein sequence ID" value="MBS2971021.1"/>
    <property type="molecule type" value="Genomic_DNA"/>
</dbReference>
<name>A0ABS5LJU0_9BACI</name>
<dbReference type="Proteomes" id="UP000682403">
    <property type="component" value="Unassembled WGS sequence"/>
</dbReference>
<keyword evidence="1" id="KW-0560">Oxidoreductase</keyword>
<reference evidence="3 4" key="1">
    <citation type="submission" date="2021-04" db="EMBL/GenBank/DDBJ databases">
        <title>Metabacillus sp. strain KIGAM252 whole genome sequence.</title>
        <authorList>
            <person name="Seo M.-J."/>
            <person name="Cho E.-S."/>
            <person name="Hwang C.Y."/>
            <person name="Yoon D.J."/>
        </authorList>
    </citation>
    <scope>NUCLEOTIDE SEQUENCE [LARGE SCALE GENOMIC DNA]</scope>
    <source>
        <strain evidence="3 4">KIGAM252</strain>
    </source>
</reference>
<accession>A0ABS5LJU0</accession>
<keyword evidence="4" id="KW-1185">Reference proteome</keyword>
<gene>
    <name evidence="3" type="ORF">J9317_19950</name>
</gene>
<dbReference type="Gene3D" id="3.20.20.100">
    <property type="entry name" value="NADP-dependent oxidoreductase domain"/>
    <property type="match status" value="1"/>
</dbReference>
<dbReference type="InterPro" id="IPR036812">
    <property type="entry name" value="NAD(P)_OxRdtase_dom_sf"/>
</dbReference>
<dbReference type="PANTHER" id="PTHR43625">
    <property type="entry name" value="AFLATOXIN B1 ALDEHYDE REDUCTASE"/>
    <property type="match status" value="1"/>
</dbReference>
<dbReference type="PANTHER" id="PTHR43625:SF40">
    <property type="entry name" value="ALDO-KETO REDUCTASE YAKC [NADP(+)]"/>
    <property type="match status" value="1"/>
</dbReference>
<evidence type="ECO:0000259" key="2">
    <source>
        <dbReference type="Pfam" id="PF00248"/>
    </source>
</evidence>